<organism evidence="3">
    <name type="scientific">mine drainage metagenome</name>
    <dbReference type="NCBI Taxonomy" id="410659"/>
    <lineage>
        <taxon>unclassified sequences</taxon>
        <taxon>metagenomes</taxon>
        <taxon>ecological metagenomes</taxon>
    </lineage>
</organism>
<reference evidence="3" key="1">
    <citation type="submission" date="2016-10" db="EMBL/GenBank/DDBJ databases">
        <title>Sequence of Gallionella enrichment culture.</title>
        <authorList>
            <person name="Poehlein A."/>
            <person name="Muehling M."/>
            <person name="Daniel R."/>
        </authorList>
    </citation>
    <scope>NUCLEOTIDE SEQUENCE</scope>
</reference>
<dbReference type="AlphaFoldDB" id="A0A1J5R7U3"/>
<dbReference type="InterPro" id="IPR009057">
    <property type="entry name" value="Homeodomain-like_sf"/>
</dbReference>
<sequence>MPKALPIRTDVRADELRALARREKKGRVVARMLAIAHALEGMGRAEAARLAGMDRQALRDTVVRYNAEGIGGLYDRPPPGRPRWLTADEEAKLKEAILERPDLKRDGCVEWTLSTLCEEVIAGRFGKTLHPASLSRIVRQLGLSRQKTRPRHPKSDAKAQEDFKKGGSMPS</sequence>
<feature type="compositionally biased region" description="Basic and acidic residues" evidence="1">
    <location>
        <begin position="153"/>
        <end position="165"/>
    </location>
</feature>
<feature type="region of interest" description="Disordered" evidence="1">
    <location>
        <begin position="141"/>
        <end position="171"/>
    </location>
</feature>
<dbReference type="EMBL" id="MLJW01000387">
    <property type="protein sequence ID" value="OIQ88119.1"/>
    <property type="molecule type" value="Genomic_DNA"/>
</dbReference>
<dbReference type="Pfam" id="PF13592">
    <property type="entry name" value="HTH_33"/>
    <property type="match status" value="1"/>
</dbReference>
<name>A0A1J5R7U3_9ZZZZ</name>
<comment type="caution">
    <text evidence="3">The sequence shown here is derived from an EMBL/GenBank/DDBJ whole genome shotgun (WGS) entry which is preliminary data.</text>
</comment>
<proteinExistence type="predicted"/>
<feature type="domain" description="Winged helix-turn helix" evidence="2">
    <location>
        <begin position="110"/>
        <end position="165"/>
    </location>
</feature>
<dbReference type="SUPFAM" id="SSF46689">
    <property type="entry name" value="Homeodomain-like"/>
    <property type="match status" value="1"/>
</dbReference>
<protein>
    <recommendedName>
        <fullName evidence="2">Winged helix-turn helix domain-containing protein</fullName>
    </recommendedName>
</protein>
<dbReference type="Pfam" id="PF13551">
    <property type="entry name" value="HTH_29"/>
    <property type="match status" value="1"/>
</dbReference>
<evidence type="ECO:0000259" key="2">
    <source>
        <dbReference type="Pfam" id="PF13592"/>
    </source>
</evidence>
<evidence type="ECO:0000313" key="3">
    <source>
        <dbReference type="EMBL" id="OIQ88119.1"/>
    </source>
</evidence>
<gene>
    <name evidence="3" type="ORF">GALL_300110</name>
</gene>
<dbReference type="InterPro" id="IPR025959">
    <property type="entry name" value="Winged_HTH_dom"/>
</dbReference>
<accession>A0A1J5R7U3</accession>
<evidence type="ECO:0000256" key="1">
    <source>
        <dbReference type="SAM" id="MobiDB-lite"/>
    </source>
</evidence>